<accession>A0A8S1M2H4</accession>
<gene>
    <name evidence="2" type="ORF">PSON_ATCC_30995.1.T0280363</name>
</gene>
<dbReference type="EMBL" id="CAJJDN010000028">
    <property type="protein sequence ID" value="CAD8071983.1"/>
    <property type="molecule type" value="Genomic_DNA"/>
</dbReference>
<feature type="transmembrane region" description="Helical" evidence="1">
    <location>
        <begin position="307"/>
        <end position="326"/>
    </location>
</feature>
<evidence type="ECO:0000313" key="2">
    <source>
        <dbReference type="EMBL" id="CAD8071983.1"/>
    </source>
</evidence>
<sequence>MLDDISSSKSILEQDLGPENQSHFLEKYFYDLITDNCDQILTNTLYRTLIEQIQDKKTLETILSRYIQEQIDLQYRQKIHSKYFFAKSAVSFKKLIQQFKQLLVPEENVSQTSSTLSQSIEKKNKGGFLQNSEFIELYENEYFKDFGELNKGELIYIDVRFRITNSQLKEELYKIRSHILKQLLYQTSTDENFFQTFNDYYKQKTITVLLFVNGDINFDYEKYFDLKELYVGQKKFQIKLKVCYISANRLYSNFCIQNNIISHTITQQNMAFYELKRYGQCKVIINKTIGELRKMKQKANYSIFKDYKFYVLIGGIATVGLLWNTFSKQQNKNVGKLLRQS</sequence>
<dbReference type="AlphaFoldDB" id="A0A8S1M2H4"/>
<keyword evidence="1" id="KW-0812">Transmembrane</keyword>
<comment type="caution">
    <text evidence="2">The sequence shown here is derived from an EMBL/GenBank/DDBJ whole genome shotgun (WGS) entry which is preliminary data.</text>
</comment>
<protein>
    <recommendedName>
        <fullName evidence="4">Transmembrane protein</fullName>
    </recommendedName>
</protein>
<evidence type="ECO:0000313" key="3">
    <source>
        <dbReference type="Proteomes" id="UP000692954"/>
    </source>
</evidence>
<dbReference type="OrthoDB" id="294855at2759"/>
<keyword evidence="1" id="KW-1133">Transmembrane helix</keyword>
<proteinExistence type="predicted"/>
<evidence type="ECO:0008006" key="4">
    <source>
        <dbReference type="Google" id="ProtNLM"/>
    </source>
</evidence>
<organism evidence="2 3">
    <name type="scientific">Paramecium sonneborni</name>
    <dbReference type="NCBI Taxonomy" id="65129"/>
    <lineage>
        <taxon>Eukaryota</taxon>
        <taxon>Sar</taxon>
        <taxon>Alveolata</taxon>
        <taxon>Ciliophora</taxon>
        <taxon>Intramacronucleata</taxon>
        <taxon>Oligohymenophorea</taxon>
        <taxon>Peniculida</taxon>
        <taxon>Parameciidae</taxon>
        <taxon>Paramecium</taxon>
    </lineage>
</organism>
<keyword evidence="1" id="KW-0472">Membrane</keyword>
<dbReference type="Proteomes" id="UP000692954">
    <property type="component" value="Unassembled WGS sequence"/>
</dbReference>
<evidence type="ECO:0000256" key="1">
    <source>
        <dbReference type="SAM" id="Phobius"/>
    </source>
</evidence>
<keyword evidence="3" id="KW-1185">Reference proteome</keyword>
<reference evidence="2" key="1">
    <citation type="submission" date="2021-01" db="EMBL/GenBank/DDBJ databases">
        <authorList>
            <consortium name="Genoscope - CEA"/>
            <person name="William W."/>
        </authorList>
    </citation>
    <scope>NUCLEOTIDE SEQUENCE</scope>
</reference>
<name>A0A8S1M2H4_9CILI</name>